<proteinExistence type="inferred from homology"/>
<name>A0ABT2GRG8_9MICO</name>
<accession>A0ABT2GRG8</accession>
<dbReference type="RefSeq" id="WP_259508047.1">
    <property type="nucleotide sequence ID" value="NZ_JANLCM010000002.1"/>
</dbReference>
<dbReference type="SUPFAM" id="SSF56601">
    <property type="entry name" value="beta-lactamase/transpeptidase-like"/>
    <property type="match status" value="1"/>
</dbReference>
<evidence type="ECO:0000313" key="5">
    <source>
        <dbReference type="Proteomes" id="UP001165584"/>
    </source>
</evidence>
<evidence type="ECO:0000256" key="2">
    <source>
        <dbReference type="ARBA" id="ARBA00022801"/>
    </source>
</evidence>
<reference evidence="4" key="1">
    <citation type="submission" date="2022-08" db="EMBL/GenBank/DDBJ databases">
        <authorList>
            <person name="Deng Y."/>
            <person name="Han X.-F."/>
            <person name="Zhang Y.-Q."/>
        </authorList>
    </citation>
    <scope>NUCLEOTIDE SEQUENCE</scope>
    <source>
        <strain evidence="4">CPCC 205763</strain>
    </source>
</reference>
<dbReference type="Gene3D" id="3.40.710.10">
    <property type="entry name" value="DD-peptidase/beta-lactamase superfamily"/>
    <property type="match status" value="1"/>
</dbReference>
<dbReference type="InterPro" id="IPR000667">
    <property type="entry name" value="Peptidase_S13"/>
</dbReference>
<comment type="caution">
    <text evidence="4">The sequence shown here is derived from an EMBL/GenBank/DDBJ whole genome shotgun (WGS) entry which is preliminary data.</text>
</comment>
<dbReference type="Gene3D" id="3.50.80.20">
    <property type="entry name" value="D-Ala-D-Ala carboxypeptidase C, peptidase S13"/>
    <property type="match status" value="1"/>
</dbReference>
<keyword evidence="2 4" id="KW-0378">Hydrolase</keyword>
<evidence type="ECO:0000313" key="4">
    <source>
        <dbReference type="EMBL" id="MCS5718778.1"/>
    </source>
</evidence>
<dbReference type="EMBL" id="JANLCM010000002">
    <property type="protein sequence ID" value="MCS5718778.1"/>
    <property type="molecule type" value="Genomic_DNA"/>
</dbReference>
<comment type="similarity">
    <text evidence="1">Belongs to the peptidase S13 family.</text>
</comment>
<organism evidence="4 5">
    <name type="scientific">Herbiconiux aconitum</name>
    <dbReference type="NCBI Taxonomy" id="2970913"/>
    <lineage>
        <taxon>Bacteria</taxon>
        <taxon>Bacillati</taxon>
        <taxon>Actinomycetota</taxon>
        <taxon>Actinomycetes</taxon>
        <taxon>Micrococcales</taxon>
        <taxon>Microbacteriaceae</taxon>
        <taxon>Herbiconiux</taxon>
    </lineage>
</organism>
<gene>
    <name evidence="4" type="primary">dacB</name>
    <name evidence="4" type="ORF">N1027_11600</name>
</gene>
<dbReference type="Proteomes" id="UP001165584">
    <property type="component" value="Unassembled WGS sequence"/>
</dbReference>
<keyword evidence="3" id="KW-0732">Signal</keyword>
<dbReference type="PANTHER" id="PTHR30023:SF0">
    <property type="entry name" value="PENICILLIN-SENSITIVE CARBOXYPEPTIDASE A"/>
    <property type="match status" value="1"/>
</dbReference>
<dbReference type="GO" id="GO:0009002">
    <property type="term" value="F:serine-type D-Ala-D-Ala carboxypeptidase activity"/>
    <property type="evidence" value="ECO:0007669"/>
    <property type="project" value="UniProtKB-EC"/>
</dbReference>
<protein>
    <submittedName>
        <fullName evidence="4">D-alanyl-D-alanine carboxypeptidase/D-alanyl-D-alanine-endopeptidase</fullName>
        <ecNumber evidence="4">3.4.16.4</ecNumber>
    </submittedName>
</protein>
<keyword evidence="4" id="KW-0645">Protease</keyword>
<keyword evidence="4" id="KW-0121">Carboxypeptidase</keyword>
<feature type="signal peptide" evidence="3">
    <location>
        <begin position="1"/>
        <end position="23"/>
    </location>
</feature>
<dbReference type="EC" id="3.4.16.4" evidence="4"/>
<sequence length="534" mass="55109">MKRIRTTRVAGVLAVLAVASVTAACTAGGSASPSSTAVGSVQSVSGLPDAALAVMNQPQFADGRWLISVEDIDTGETLIDLDAEKMAEPGSFVKTYSAGAAWVKWGPDHTITTPVKQSGSVTDGTLTGDLVLVGQGDLTMGGRTKPDGTVDFTNLDHNDANPLPGATLTTEDPLAGLDDLAAQVKASGISAVNGDVIVDDRLFTGELSKQPVTPIIINQNILDILVTPGTAGEPASVALTPAVAPWTVVNTVQTVAAGEKAALGTPLVSADDPHRIVMSGTIAADSDPALKVFAFDDPAPFARTAFIEALGRAGVTVTADPLAPNPESALPDKAAVEALPAVAELESLPLGEEVKYVMKISYNRGAQTLVCRLAAEAGETDCDAGIPLMQKIWSDAGLDTTGASLIDGSGLDGNFITPKNALDIQTLMAGRPDAERWRNTLPILGVDGSLADVQPDSPAAGHVFAKTGTLLGKDALNDRYRLVTKTLGGVMEAKSGRDLAFTIMVDQGFYSDQLGVFEANDDVGKVAAIIQQAY</sequence>
<keyword evidence="5" id="KW-1185">Reference proteome</keyword>
<evidence type="ECO:0000256" key="1">
    <source>
        <dbReference type="ARBA" id="ARBA00006096"/>
    </source>
</evidence>
<dbReference type="NCBIfam" id="TIGR00666">
    <property type="entry name" value="PBP4"/>
    <property type="match status" value="1"/>
</dbReference>
<feature type="chain" id="PRO_5045092063" evidence="3">
    <location>
        <begin position="24"/>
        <end position="534"/>
    </location>
</feature>
<dbReference type="PROSITE" id="PS51257">
    <property type="entry name" value="PROKAR_LIPOPROTEIN"/>
    <property type="match status" value="1"/>
</dbReference>
<dbReference type="Pfam" id="PF02113">
    <property type="entry name" value="Peptidase_S13"/>
    <property type="match status" value="1"/>
</dbReference>
<dbReference type="PANTHER" id="PTHR30023">
    <property type="entry name" value="D-ALANYL-D-ALANINE CARBOXYPEPTIDASE"/>
    <property type="match status" value="1"/>
</dbReference>
<dbReference type="InterPro" id="IPR012338">
    <property type="entry name" value="Beta-lactam/transpept-like"/>
</dbReference>
<evidence type="ECO:0000256" key="3">
    <source>
        <dbReference type="SAM" id="SignalP"/>
    </source>
</evidence>